<feature type="domain" description="YlxR" evidence="1">
    <location>
        <begin position="18"/>
        <end position="89"/>
    </location>
</feature>
<gene>
    <name evidence="2" type="ORF">SAMN04488539_0678</name>
</gene>
<sequence length="110" mass="12233">MGSRARHDASRTTPVRTRTCIATRRAAHDSQLLRVVADPAGSNRVLADPTRSLPGRGAWITPTWEAFELAENKRAFARALRMSTPVDLGHVRTYLAEHAGDPHEVRKTEH</sequence>
<evidence type="ECO:0000259" key="1">
    <source>
        <dbReference type="Pfam" id="PF04296"/>
    </source>
</evidence>
<dbReference type="OrthoDB" id="5244965at2"/>
<dbReference type="PANTHER" id="PTHR34215:SF1">
    <property type="entry name" value="YLXR DOMAIN-CONTAINING PROTEIN"/>
    <property type="match status" value="1"/>
</dbReference>
<dbReference type="EMBL" id="LT629765">
    <property type="protein sequence ID" value="SDR93619.1"/>
    <property type="molecule type" value="Genomic_DNA"/>
</dbReference>
<dbReference type="RefSeq" id="WP_019192969.1">
    <property type="nucleotide sequence ID" value="NZ_LT629765.1"/>
</dbReference>
<protein>
    <recommendedName>
        <fullName evidence="1">YlxR domain-containing protein</fullName>
    </recommendedName>
</protein>
<reference evidence="2 3" key="1">
    <citation type="submission" date="2016-10" db="EMBL/GenBank/DDBJ databases">
        <authorList>
            <person name="de Groot N.N."/>
        </authorList>
    </citation>
    <scope>NUCLEOTIDE SEQUENCE [LARGE SCALE GENOMIC DNA]</scope>
    <source>
        <strain evidence="2 3">DSM 45434</strain>
    </source>
</reference>
<evidence type="ECO:0000313" key="2">
    <source>
        <dbReference type="EMBL" id="SDR93619.1"/>
    </source>
</evidence>
<keyword evidence="3" id="KW-1185">Reference proteome</keyword>
<dbReference type="InterPro" id="IPR007393">
    <property type="entry name" value="YlxR_dom"/>
</dbReference>
<dbReference type="Gene3D" id="3.30.1230.10">
    <property type="entry name" value="YlxR-like"/>
    <property type="match status" value="1"/>
</dbReference>
<dbReference type="Pfam" id="PF04296">
    <property type="entry name" value="YlxR"/>
    <property type="match status" value="1"/>
</dbReference>
<dbReference type="InterPro" id="IPR037465">
    <property type="entry name" value="YlxR"/>
</dbReference>
<dbReference type="Proteomes" id="UP000182237">
    <property type="component" value="Chromosome I"/>
</dbReference>
<dbReference type="SUPFAM" id="SSF64376">
    <property type="entry name" value="YlxR-like"/>
    <property type="match status" value="1"/>
</dbReference>
<organism evidence="2 3">
    <name type="scientific">Corynebacterium timonense</name>
    <dbReference type="NCBI Taxonomy" id="441500"/>
    <lineage>
        <taxon>Bacteria</taxon>
        <taxon>Bacillati</taxon>
        <taxon>Actinomycetota</taxon>
        <taxon>Actinomycetes</taxon>
        <taxon>Mycobacteriales</taxon>
        <taxon>Corynebacteriaceae</taxon>
        <taxon>Corynebacterium</taxon>
    </lineage>
</organism>
<evidence type="ECO:0000313" key="3">
    <source>
        <dbReference type="Proteomes" id="UP000182237"/>
    </source>
</evidence>
<dbReference type="AlphaFoldDB" id="A0A1H1N636"/>
<name>A0A1H1N636_9CORY</name>
<accession>A0A1H1N636</accession>
<dbReference type="InterPro" id="IPR035931">
    <property type="entry name" value="YlxR-like_sf"/>
</dbReference>
<proteinExistence type="predicted"/>
<dbReference type="PANTHER" id="PTHR34215">
    <property type="entry name" value="BLL0784 PROTEIN"/>
    <property type="match status" value="1"/>
</dbReference>
<dbReference type="STRING" id="1203190.GCA_000312345_00098"/>